<proteinExistence type="predicted"/>
<protein>
    <submittedName>
        <fullName evidence="5">Unannotated protein</fullName>
    </submittedName>
</protein>
<dbReference type="SUPFAM" id="SSF46894">
    <property type="entry name" value="C-terminal effector domain of the bipartite response regulators"/>
    <property type="match status" value="1"/>
</dbReference>
<dbReference type="InterPro" id="IPR000792">
    <property type="entry name" value="Tscrpt_reg_LuxR_C"/>
</dbReference>
<organism evidence="5">
    <name type="scientific">freshwater metagenome</name>
    <dbReference type="NCBI Taxonomy" id="449393"/>
    <lineage>
        <taxon>unclassified sequences</taxon>
        <taxon>metagenomes</taxon>
        <taxon>ecological metagenomes</taxon>
    </lineage>
</organism>
<dbReference type="InterPro" id="IPR036388">
    <property type="entry name" value="WH-like_DNA-bd_sf"/>
</dbReference>
<dbReference type="PANTHER" id="PTHR44688">
    <property type="entry name" value="DNA-BINDING TRANSCRIPTIONAL ACTIVATOR DEVR_DOSR"/>
    <property type="match status" value="1"/>
</dbReference>
<dbReference type="CDD" id="cd06170">
    <property type="entry name" value="LuxR_C_like"/>
    <property type="match status" value="1"/>
</dbReference>
<evidence type="ECO:0000256" key="3">
    <source>
        <dbReference type="ARBA" id="ARBA00023163"/>
    </source>
</evidence>
<dbReference type="SMART" id="SM00421">
    <property type="entry name" value="HTH_LUXR"/>
    <property type="match status" value="1"/>
</dbReference>
<feature type="domain" description="HTH luxR-type" evidence="4">
    <location>
        <begin position="760"/>
        <end position="825"/>
    </location>
</feature>
<dbReference type="EMBL" id="CAEZSJ010000129">
    <property type="protein sequence ID" value="CAB4544438.1"/>
    <property type="molecule type" value="Genomic_DNA"/>
</dbReference>
<accession>A0A6J6C2B4</accession>
<dbReference type="Gene3D" id="1.10.10.10">
    <property type="entry name" value="Winged helix-like DNA-binding domain superfamily/Winged helix DNA-binding domain"/>
    <property type="match status" value="1"/>
</dbReference>
<dbReference type="PRINTS" id="PR00038">
    <property type="entry name" value="HTHLUXR"/>
</dbReference>
<evidence type="ECO:0000256" key="2">
    <source>
        <dbReference type="ARBA" id="ARBA00023125"/>
    </source>
</evidence>
<dbReference type="AlphaFoldDB" id="A0A6J6C2B4"/>
<keyword evidence="1" id="KW-0805">Transcription regulation</keyword>
<evidence type="ECO:0000313" key="5">
    <source>
        <dbReference type="EMBL" id="CAB4544438.1"/>
    </source>
</evidence>
<dbReference type="GO" id="GO:0003677">
    <property type="term" value="F:DNA binding"/>
    <property type="evidence" value="ECO:0007669"/>
    <property type="project" value="UniProtKB-KW"/>
</dbReference>
<keyword evidence="3" id="KW-0804">Transcription</keyword>
<reference evidence="5" key="1">
    <citation type="submission" date="2020-05" db="EMBL/GenBank/DDBJ databases">
        <authorList>
            <person name="Chiriac C."/>
            <person name="Salcher M."/>
            <person name="Ghai R."/>
            <person name="Kavagutti S V."/>
        </authorList>
    </citation>
    <scope>NUCLEOTIDE SEQUENCE</scope>
</reference>
<gene>
    <name evidence="5" type="ORF">UFOPK1425_00740</name>
</gene>
<keyword evidence="2" id="KW-0238">DNA-binding</keyword>
<evidence type="ECO:0000256" key="1">
    <source>
        <dbReference type="ARBA" id="ARBA00023015"/>
    </source>
</evidence>
<sequence>MVPRQFILRKSLLDLLETPAPLAVFPIAPSGFGKTILAAQWAAMHPDRTIWYTPALTDSFKDLVFHCVSSLRSFKPDAAPWIEKYRTEEFNPRQAVEEFANEIATIGFTVNFITDGAHNINKENETFTQLWSELAPANLKTLTTRINLPTISYARAISIDSFHMLKPVDLAFTDEEIEILAANYGVDYEEHKEVISKVQNWPAGVLMTIKTLGKSGQSVKADLLDSQMMIEATLKNLDPGVYEILESLAYFSSVTKEQANLILQNGNKVQMFLRLADEGIFVRQIGNTGEVFNINEFIRNAIVERLKSNPNYAKEIRLNSVEVKVKTNKLPEAILHLEEIGEIERAKELIGLFVRRLLWDLDTNGIQRNKALINKFLEIGDLGEDLIDAYTTMATGSLEELSVKSKRLEISARAAGIFGKIECDLLVLESRHALGLGNLTKVIELNNGVEKSSKSLFSLRLAANAAFLMEDFDELGKIFEESKTMPPPNPLESALHLPAIEAMFALAEGHLQVALDLARYVMEETKKVGATGAWLSYDMAYCAAEVLRETGEENEAIALIESYVMDARKFHVGAWQAALEAKHALIESQLGRPTAGLQRIRKISAELSIPRFHYDLFRVVDEHELIIRAILRDFERMAEIVYRTPSRPTVSIIAAAIKMRKGGAEAKAAIASLPTRTPREKLIFNILMVNVNLDRPQVAEEFMSKAMVIVMSNGFKQMLLNQSPDFHEFLLKYASTHPTVYMEQISKTLRDRMANSNHKSDQLENPLTKREIEILNRLSTGLPISQIASNLHISNNTIKTHLKSVYKKLGADSRESAVEKGRELLLF</sequence>
<dbReference type="GO" id="GO:0006355">
    <property type="term" value="P:regulation of DNA-templated transcription"/>
    <property type="evidence" value="ECO:0007669"/>
    <property type="project" value="InterPro"/>
</dbReference>
<dbReference type="PROSITE" id="PS50043">
    <property type="entry name" value="HTH_LUXR_2"/>
    <property type="match status" value="1"/>
</dbReference>
<name>A0A6J6C2B4_9ZZZZ</name>
<evidence type="ECO:0000259" key="4">
    <source>
        <dbReference type="PROSITE" id="PS50043"/>
    </source>
</evidence>
<dbReference type="PANTHER" id="PTHR44688:SF25">
    <property type="entry name" value="HTH LUXR-TYPE DOMAIN-CONTAINING PROTEIN"/>
    <property type="match status" value="1"/>
</dbReference>
<dbReference type="Pfam" id="PF00196">
    <property type="entry name" value="GerE"/>
    <property type="match status" value="1"/>
</dbReference>
<dbReference type="InterPro" id="IPR016032">
    <property type="entry name" value="Sig_transdc_resp-reg_C-effctor"/>
</dbReference>